<comment type="function">
    <text evidence="5 7">Catalyzes the first step in the D-alanylation of lipoteichoic acid (LTA), the activation of D-alanine and its transfer onto the D-alanyl carrier protein (Dcp) DltC. In an ATP-dependent two-step reaction, forms a high energy D-alanyl-AMP intermediate, followed by transfer of the D-alanyl residue as a thiol ester to the phosphopantheinyl prosthetic group of the Dcp. D-alanylation of LTA plays an important role in modulating the properties of the cell wall in Gram-positive bacteria, influencing the net charge of the cell wall.</text>
</comment>
<comment type="catalytic activity">
    <reaction evidence="7">
        <text>holo-[D-alanyl-carrier protein] + D-alanine + ATP = D-alanyl-[D-alanyl-carrier protein] + AMP + diphosphate</text>
        <dbReference type="Rhea" id="RHEA:55132"/>
        <dbReference type="Rhea" id="RHEA-COMP:14102"/>
        <dbReference type="Rhea" id="RHEA-COMP:14103"/>
        <dbReference type="ChEBI" id="CHEBI:30616"/>
        <dbReference type="ChEBI" id="CHEBI:33019"/>
        <dbReference type="ChEBI" id="CHEBI:57416"/>
        <dbReference type="ChEBI" id="CHEBI:64479"/>
        <dbReference type="ChEBI" id="CHEBI:138620"/>
        <dbReference type="ChEBI" id="CHEBI:456215"/>
        <dbReference type="EC" id="6.2.1.54"/>
    </reaction>
</comment>
<evidence type="ECO:0000256" key="4">
    <source>
        <dbReference type="ARBA" id="ARBA00022840"/>
    </source>
</evidence>
<feature type="binding site" evidence="7">
    <location>
        <position position="198"/>
    </location>
    <ligand>
        <name>D-alanine</name>
        <dbReference type="ChEBI" id="CHEBI:57416"/>
    </ligand>
</feature>
<feature type="binding site" evidence="7">
    <location>
        <begin position="397"/>
        <end position="400"/>
    </location>
    <ligand>
        <name>ATP</name>
        <dbReference type="ChEBI" id="CHEBI:30616"/>
    </ligand>
</feature>
<dbReference type="Gene3D" id="3.30.300.30">
    <property type="match status" value="1"/>
</dbReference>
<keyword evidence="3 7" id="KW-0547">Nucleotide-binding</keyword>
<comment type="caution">
    <text evidence="10">The sequence shown here is derived from an EMBL/GenBank/DDBJ whole genome shotgun (WGS) entry which is preliminary data.</text>
</comment>
<comment type="subcellular location">
    <subcellularLocation>
        <location evidence="7">Cytoplasm</location>
    </subcellularLocation>
</comment>
<dbReference type="STRING" id="1423739.FC85_GL001779"/>
<feature type="binding site" evidence="7">
    <location>
        <position position="385"/>
    </location>
    <ligand>
        <name>ATP</name>
        <dbReference type="ChEBI" id="CHEBI:30616"/>
    </ligand>
</feature>
<dbReference type="NCBIfam" id="TIGR01734">
    <property type="entry name" value="D-ala-DACP-lig"/>
    <property type="match status" value="1"/>
</dbReference>
<dbReference type="Pfam" id="PF13193">
    <property type="entry name" value="AMP-binding_C"/>
    <property type="match status" value="1"/>
</dbReference>
<dbReference type="Pfam" id="PF00501">
    <property type="entry name" value="AMP-binding"/>
    <property type="match status" value="1"/>
</dbReference>
<dbReference type="InterPro" id="IPR020845">
    <property type="entry name" value="AMP-binding_CS"/>
</dbReference>
<dbReference type="RefSeq" id="WP_057866080.1">
    <property type="nucleotide sequence ID" value="NZ_AZEY01000105.1"/>
</dbReference>
<name>A0A0R1S1H5_9LACO</name>
<evidence type="ECO:0000313" key="10">
    <source>
        <dbReference type="EMBL" id="KRL62908.1"/>
    </source>
</evidence>
<dbReference type="AlphaFoldDB" id="A0A0R1S1H5"/>
<keyword evidence="2 7" id="KW-0436">Ligase</keyword>
<evidence type="ECO:0000256" key="7">
    <source>
        <dbReference type="HAMAP-Rule" id="MF_00593"/>
    </source>
</evidence>
<feature type="binding site" evidence="7">
    <location>
        <begin position="293"/>
        <end position="298"/>
    </location>
    <ligand>
        <name>ATP</name>
        <dbReference type="ChEBI" id="CHEBI:30616"/>
    </ligand>
</feature>
<feature type="binding site" evidence="7">
    <location>
        <position position="302"/>
    </location>
    <ligand>
        <name>D-alanine</name>
        <dbReference type="ChEBI" id="CHEBI:57416"/>
    </ligand>
</feature>
<feature type="domain" description="AMP-binding enzyme C-terminal" evidence="9">
    <location>
        <begin position="423"/>
        <end position="496"/>
    </location>
</feature>
<reference evidence="10 11" key="1">
    <citation type="journal article" date="2015" name="Genome Announc.">
        <title>Expanding the biotechnology potential of lactobacilli through comparative genomics of 213 strains and associated genera.</title>
        <authorList>
            <person name="Sun Z."/>
            <person name="Harris H.M."/>
            <person name="McCann A."/>
            <person name="Guo C."/>
            <person name="Argimon S."/>
            <person name="Zhang W."/>
            <person name="Yang X."/>
            <person name="Jeffery I.B."/>
            <person name="Cooney J.C."/>
            <person name="Kagawa T.F."/>
            <person name="Liu W."/>
            <person name="Song Y."/>
            <person name="Salvetti E."/>
            <person name="Wrobel A."/>
            <person name="Rasinkangas P."/>
            <person name="Parkhill J."/>
            <person name="Rea M.C."/>
            <person name="O'Sullivan O."/>
            <person name="Ritari J."/>
            <person name="Douillard F.P."/>
            <person name="Paul Ross R."/>
            <person name="Yang R."/>
            <person name="Briner A.E."/>
            <person name="Felis G.E."/>
            <person name="de Vos W.M."/>
            <person name="Barrangou R."/>
            <person name="Klaenhammer T.R."/>
            <person name="Caufield P.W."/>
            <person name="Cui Y."/>
            <person name="Zhang H."/>
            <person name="O'Toole P.W."/>
        </authorList>
    </citation>
    <scope>NUCLEOTIDE SEQUENCE [LARGE SCALE GENOMIC DNA]</scope>
    <source>
        <strain evidence="10 11">DSM 14421</strain>
    </source>
</reference>
<evidence type="ECO:0000256" key="1">
    <source>
        <dbReference type="ARBA" id="ARBA00022490"/>
    </source>
</evidence>
<feature type="binding site" evidence="7">
    <location>
        <position position="496"/>
    </location>
    <ligand>
        <name>ATP</name>
        <dbReference type="ChEBI" id="CHEBI:30616"/>
    </ligand>
</feature>
<feature type="domain" description="AMP-dependent synthetase/ligase" evidence="8">
    <location>
        <begin position="12"/>
        <end position="357"/>
    </location>
</feature>
<dbReference type="InterPro" id="IPR000873">
    <property type="entry name" value="AMP-dep_synth/lig_dom"/>
</dbReference>
<dbReference type="GO" id="GO:0070395">
    <property type="term" value="P:lipoteichoic acid biosynthetic process"/>
    <property type="evidence" value="ECO:0007669"/>
    <property type="project" value="UniProtKB-UniRule"/>
</dbReference>
<evidence type="ECO:0000256" key="5">
    <source>
        <dbReference type="ARBA" id="ARBA00054605"/>
    </source>
</evidence>
<keyword evidence="4 7" id="KW-0067">ATP-binding</keyword>
<dbReference type="InterPro" id="IPR025110">
    <property type="entry name" value="AMP-bd_C"/>
</dbReference>
<dbReference type="GO" id="GO:0005524">
    <property type="term" value="F:ATP binding"/>
    <property type="evidence" value="ECO:0007669"/>
    <property type="project" value="UniProtKB-KW"/>
</dbReference>
<evidence type="ECO:0000313" key="11">
    <source>
        <dbReference type="Proteomes" id="UP000052013"/>
    </source>
</evidence>
<dbReference type="InterPro" id="IPR010071">
    <property type="entry name" value="AA_adenyl_dom"/>
</dbReference>
<evidence type="ECO:0000256" key="3">
    <source>
        <dbReference type="ARBA" id="ARBA00022741"/>
    </source>
</evidence>
<dbReference type="GO" id="GO:0047473">
    <property type="term" value="F:D-alanine [D-alanyl carrier protein] ligase activity"/>
    <property type="evidence" value="ECO:0007669"/>
    <property type="project" value="UniProtKB-UniRule"/>
</dbReference>
<evidence type="ECO:0000259" key="9">
    <source>
        <dbReference type="Pfam" id="PF13193"/>
    </source>
</evidence>
<keyword evidence="1 7" id="KW-0963">Cytoplasm</keyword>
<dbReference type="InterPro" id="IPR045851">
    <property type="entry name" value="AMP-bd_C_sf"/>
</dbReference>
<dbReference type="PANTHER" id="PTHR45398:SF1">
    <property type="entry name" value="ENZYME, PUTATIVE (JCVI)-RELATED"/>
    <property type="match status" value="1"/>
</dbReference>
<protein>
    <recommendedName>
        <fullName evidence="7">D-alanine--D-alanyl carrier protein ligase</fullName>
        <shortName evidence="7">DCL</shortName>
        <ecNumber evidence="7">6.2.1.54</ecNumber>
    </recommendedName>
    <alternativeName>
        <fullName evidence="7">D-alanine--poly(phosphoribitol) ligase subunit 1</fullName>
    </alternativeName>
    <alternativeName>
        <fullName evidence="7">D-alanine-activating enzyme</fullName>
        <shortName evidence="7">DAE</shortName>
    </alternativeName>
</protein>
<dbReference type="PATRIC" id="fig|1423739.3.peg.1862"/>
<dbReference type="EC" id="6.2.1.54" evidence="7"/>
<accession>A0A0R1S1H5</accession>
<dbReference type="InterPro" id="IPR044507">
    <property type="entry name" value="DltA-like"/>
</dbReference>
<evidence type="ECO:0000256" key="6">
    <source>
        <dbReference type="ARBA" id="ARBA00061336"/>
    </source>
</evidence>
<dbReference type="SUPFAM" id="SSF56801">
    <property type="entry name" value="Acetyl-CoA synthetase-like"/>
    <property type="match status" value="1"/>
</dbReference>
<comment type="similarity">
    <text evidence="6 7">Belongs to the ATP-dependent AMP-binding enzyme family. DltA subfamily.</text>
</comment>
<dbReference type="Proteomes" id="UP000052013">
    <property type="component" value="Unassembled WGS sequence"/>
</dbReference>
<dbReference type="EMBL" id="AZEY01000105">
    <property type="protein sequence ID" value="KRL62908.1"/>
    <property type="molecule type" value="Genomic_DNA"/>
</dbReference>
<proteinExistence type="inferred from homology"/>
<sequence>MKTDLIDVIDSYAKTKPDDVVYHYNDQINTYLDLKHYSDALAKHLDEMRLPNNRPILVFGDKSFAMIATFLAVIKSGHSYIPVDVDSPDERLILINKIAQPVAVIAVDDLPVNLGEVPVISAPTLSDIFQQPVDYQVTHAVSDDQTFYIIFTSGTTGVPKGVEISYNNLLSFVTWIVGTDFNLPENLQMLQQPAYSFDLSVMSLYPTLFKGGTLHVLSKKMTDNFLVLFTALPTLSINVWVSTPSFINICLLEPSFNSTNYPQLKHFLFCGEELTTRTARMLKQKFPQAHIFNTYGPTESTVAITQVEITNEMINEFDRLPIGYIMPGMHARIIDDDGNPILDGSQGELQIFGTSVSHNGYINNPEKTKKVFSIIHGQNAYRTGDIAKIRQDGLIQYFGRRDFQVKMNGYRIELEDVAILVGKQKYVKQTAVVPKYNAQHQVSVLIAYIVPNENHFNSELELTAAIKRDLKESMMSYMIPQKIIYRKSLPLSKNGKIDIKSMINEANSQ</sequence>
<dbReference type="NCBIfam" id="NF003417">
    <property type="entry name" value="PRK04813.1"/>
    <property type="match status" value="1"/>
</dbReference>
<organism evidence="10 11">
    <name type="scientific">Lentilactobacillus diolivorans DSM 14421</name>
    <dbReference type="NCBI Taxonomy" id="1423739"/>
    <lineage>
        <taxon>Bacteria</taxon>
        <taxon>Bacillati</taxon>
        <taxon>Bacillota</taxon>
        <taxon>Bacilli</taxon>
        <taxon>Lactobacillales</taxon>
        <taxon>Lactobacillaceae</taxon>
        <taxon>Lentilactobacillus</taxon>
    </lineage>
</organism>
<evidence type="ECO:0000256" key="2">
    <source>
        <dbReference type="ARBA" id="ARBA00022598"/>
    </source>
</evidence>
<dbReference type="UniPathway" id="UPA00556"/>
<gene>
    <name evidence="7" type="primary">dltA</name>
    <name evidence="10" type="ORF">FC85_GL001779</name>
</gene>
<dbReference type="InterPro" id="IPR010072">
    <property type="entry name" value="DltA"/>
</dbReference>
<dbReference type="InterPro" id="IPR042099">
    <property type="entry name" value="ANL_N_sf"/>
</dbReference>
<dbReference type="PROSITE" id="PS00455">
    <property type="entry name" value="AMP_BINDING"/>
    <property type="match status" value="1"/>
</dbReference>
<dbReference type="HAMAP" id="MF_00593">
    <property type="entry name" value="DltA"/>
    <property type="match status" value="1"/>
</dbReference>
<comment type="pathway">
    <text evidence="7">Cell wall biogenesis; lipoteichoic acid biosynthesis.</text>
</comment>
<dbReference type="NCBIfam" id="TIGR01733">
    <property type="entry name" value="AA-adenyl-dom"/>
    <property type="match status" value="1"/>
</dbReference>
<feature type="binding site" evidence="7">
    <location>
        <begin position="152"/>
        <end position="153"/>
    </location>
    <ligand>
        <name>ATP</name>
        <dbReference type="ChEBI" id="CHEBI:30616"/>
    </ligand>
</feature>
<dbReference type="GO" id="GO:0005737">
    <property type="term" value="C:cytoplasm"/>
    <property type="evidence" value="ECO:0007669"/>
    <property type="project" value="UniProtKB-SubCell"/>
</dbReference>
<dbReference type="CDD" id="cd05945">
    <property type="entry name" value="DltA"/>
    <property type="match status" value="1"/>
</dbReference>
<evidence type="ECO:0000259" key="8">
    <source>
        <dbReference type="Pfam" id="PF00501"/>
    </source>
</evidence>
<dbReference type="PANTHER" id="PTHR45398">
    <property type="match status" value="1"/>
</dbReference>
<dbReference type="Gene3D" id="3.40.50.12780">
    <property type="entry name" value="N-terminal domain of ligase-like"/>
    <property type="match status" value="1"/>
</dbReference>
<feature type="binding site" evidence="7">
    <location>
        <position position="496"/>
    </location>
    <ligand>
        <name>D-alanine</name>
        <dbReference type="ChEBI" id="CHEBI:57416"/>
    </ligand>
</feature>
<dbReference type="FunFam" id="3.30.300.30:FF:000012">
    <property type="entry name" value="D-alanine--D-alanyl carrier protein ligase"/>
    <property type="match status" value="1"/>
</dbReference>